<evidence type="ECO:0008006" key="4">
    <source>
        <dbReference type="Google" id="ProtNLM"/>
    </source>
</evidence>
<reference evidence="2" key="1">
    <citation type="submission" date="2020-04" db="EMBL/GenBank/DDBJ databases">
        <authorList>
            <person name="Zhang T."/>
        </authorList>
    </citation>
    <scope>NUCLEOTIDE SEQUENCE</scope>
    <source>
        <strain evidence="2">HKST-UBA01</strain>
    </source>
</reference>
<gene>
    <name evidence="2" type="ORF">KC729_17875</name>
</gene>
<reference evidence="2" key="2">
    <citation type="journal article" date="2021" name="Microbiome">
        <title>Successional dynamics and alternative stable states in a saline activated sludge microbial community over 9 years.</title>
        <authorList>
            <person name="Wang Y."/>
            <person name="Ye J."/>
            <person name="Ju F."/>
            <person name="Liu L."/>
            <person name="Boyd J.A."/>
            <person name="Deng Y."/>
            <person name="Parks D.H."/>
            <person name="Jiang X."/>
            <person name="Yin X."/>
            <person name="Woodcroft B.J."/>
            <person name="Tyson G.W."/>
            <person name="Hugenholtz P."/>
            <person name="Polz M.F."/>
            <person name="Zhang T."/>
        </authorList>
    </citation>
    <scope>NUCLEOTIDE SEQUENCE</scope>
    <source>
        <strain evidence="2">HKST-UBA01</strain>
    </source>
</reference>
<dbReference type="EMBL" id="JAGQHR010000746">
    <property type="protein sequence ID" value="MCA9729561.1"/>
    <property type="molecule type" value="Genomic_DNA"/>
</dbReference>
<protein>
    <recommendedName>
        <fullName evidence="4">T9SS type A sorting domain-containing protein</fullName>
    </recommendedName>
</protein>
<dbReference type="Proteomes" id="UP000697710">
    <property type="component" value="Unassembled WGS sequence"/>
</dbReference>
<name>A0A956M483_UNCEI</name>
<accession>A0A956M483</accession>
<evidence type="ECO:0000313" key="2">
    <source>
        <dbReference type="EMBL" id="MCA9729561.1"/>
    </source>
</evidence>
<proteinExistence type="predicted"/>
<feature type="region of interest" description="Disordered" evidence="1">
    <location>
        <begin position="71"/>
        <end position="92"/>
    </location>
</feature>
<dbReference type="AlphaFoldDB" id="A0A956M483"/>
<organism evidence="2 3">
    <name type="scientific">Eiseniibacteriota bacterium</name>
    <dbReference type="NCBI Taxonomy" id="2212470"/>
    <lineage>
        <taxon>Bacteria</taxon>
        <taxon>Candidatus Eiseniibacteriota</taxon>
    </lineage>
</organism>
<evidence type="ECO:0000313" key="3">
    <source>
        <dbReference type="Proteomes" id="UP000697710"/>
    </source>
</evidence>
<comment type="caution">
    <text evidence="2">The sequence shown here is derived from an EMBL/GenBank/DDBJ whole genome shotgun (WGS) entry which is preliminary data.</text>
</comment>
<sequence>MNQSFTRFIFENDTGSTKVLNATYNYWLGSGALFGNADSIVSRIYSPDSTFDISNFVTPGNEEMIACDSTVPAPDSSAATRRRLAPTRPEDRPMSLDEVRAFSLGTAFPNPNRGGVRLDLRIPADRTGKWSLQVYDVAGRRVLRRVQQIPEP</sequence>
<evidence type="ECO:0000256" key="1">
    <source>
        <dbReference type="SAM" id="MobiDB-lite"/>
    </source>
</evidence>